<dbReference type="PROSITE" id="PS00108">
    <property type="entry name" value="PROTEIN_KINASE_ST"/>
    <property type="match status" value="1"/>
</dbReference>
<accession>A0A4C1V7L3</accession>
<reference evidence="5 6" key="1">
    <citation type="journal article" date="2019" name="Commun. Biol.">
        <title>The bagworm genome reveals a unique fibroin gene that provides high tensile strength.</title>
        <authorList>
            <person name="Kono N."/>
            <person name="Nakamura H."/>
            <person name="Ohtoshi R."/>
            <person name="Tomita M."/>
            <person name="Numata K."/>
            <person name="Arakawa K."/>
        </authorList>
    </citation>
    <scope>NUCLEOTIDE SEQUENCE [LARGE SCALE GENOMIC DNA]</scope>
</reference>
<feature type="region of interest" description="Disordered" evidence="3">
    <location>
        <begin position="843"/>
        <end position="866"/>
    </location>
</feature>
<dbReference type="STRING" id="151549.A0A4C1V7L3"/>
<dbReference type="OrthoDB" id="410920at2759"/>
<evidence type="ECO:0000313" key="6">
    <source>
        <dbReference type="Proteomes" id="UP000299102"/>
    </source>
</evidence>
<evidence type="ECO:0000256" key="3">
    <source>
        <dbReference type="SAM" id="MobiDB-lite"/>
    </source>
</evidence>
<organism evidence="5 6">
    <name type="scientific">Eumeta variegata</name>
    <name type="common">Bagworm moth</name>
    <name type="synonym">Eumeta japonica</name>
    <dbReference type="NCBI Taxonomy" id="151549"/>
    <lineage>
        <taxon>Eukaryota</taxon>
        <taxon>Metazoa</taxon>
        <taxon>Ecdysozoa</taxon>
        <taxon>Arthropoda</taxon>
        <taxon>Hexapoda</taxon>
        <taxon>Insecta</taxon>
        <taxon>Pterygota</taxon>
        <taxon>Neoptera</taxon>
        <taxon>Endopterygota</taxon>
        <taxon>Lepidoptera</taxon>
        <taxon>Glossata</taxon>
        <taxon>Ditrysia</taxon>
        <taxon>Tineoidea</taxon>
        <taxon>Psychidae</taxon>
        <taxon>Oiketicinae</taxon>
        <taxon>Eumeta</taxon>
    </lineage>
</organism>
<dbReference type="GO" id="GO:0004672">
    <property type="term" value="F:protein kinase activity"/>
    <property type="evidence" value="ECO:0007669"/>
    <property type="project" value="InterPro"/>
</dbReference>
<dbReference type="InterPro" id="IPR008271">
    <property type="entry name" value="Ser/Thr_kinase_AS"/>
</dbReference>
<gene>
    <name evidence="5" type="ORF">EVAR_24918_1</name>
</gene>
<dbReference type="InterPro" id="IPR000719">
    <property type="entry name" value="Prot_kinase_dom"/>
</dbReference>
<keyword evidence="6" id="KW-1185">Reference proteome</keyword>
<dbReference type="GO" id="GO:0005524">
    <property type="term" value="F:ATP binding"/>
    <property type="evidence" value="ECO:0007669"/>
    <property type="project" value="InterPro"/>
</dbReference>
<dbReference type="SUPFAM" id="SSF56112">
    <property type="entry name" value="Protein kinase-like (PK-like)"/>
    <property type="match status" value="1"/>
</dbReference>
<feature type="compositionally biased region" description="Low complexity" evidence="3">
    <location>
        <begin position="844"/>
        <end position="866"/>
    </location>
</feature>
<dbReference type="PROSITE" id="PS50011">
    <property type="entry name" value="PROTEIN_KINASE_DOM"/>
    <property type="match status" value="1"/>
</dbReference>
<dbReference type="InterPro" id="IPR024104">
    <property type="entry name" value="Tribbles/Ser_Thr_kinase_40"/>
</dbReference>
<dbReference type="SMART" id="SM00220">
    <property type="entry name" value="S_TKc"/>
    <property type="match status" value="1"/>
</dbReference>
<dbReference type="PANTHER" id="PTHR22961:SF16">
    <property type="entry name" value="SERINE_THREONINE-PROTEIN KINASE 40"/>
    <property type="match status" value="1"/>
</dbReference>
<protein>
    <recommendedName>
        <fullName evidence="2">Serine/threonine-protein kinase 40</fullName>
    </recommendedName>
</protein>
<comment type="caution">
    <text evidence="5">The sequence shown here is derived from an EMBL/GenBank/DDBJ whole genome shotgun (WGS) entry which is preliminary data.</text>
</comment>
<sequence>MLDANIPWQRNYKYLGVTLDKNLHFRDHIERVRNTALFYKARLWAMLGRKSKLSRRNKRIIYKMCIRTAMTYASPVFAHAAPKALHRLQDASKRFFDIAGSHPNALLRAAVDYQPPHPTHLIRRPRNVIDLSFLTAPGRREPPPAGQEGREPTCDGFCDILCRDDSLQASSIAHVTRRRHSHVPSGRTRRNFLVGFSPTLPTRTGARVCRIDIFYLLLAARGKQNKKLSLATQILLREFGCAVIMYPPYGPDLASSDFHLFRSLRDFLGIRFLDRQNGIMNGEKQENSSNSGKRARPALLHPNPKIPKISPYSSSATSSVLKFPKKLTPSSPKRQKILYSKDDIPPYGSSVPEKLVRKAGPYLLGPKLGPSPVKSIVQCLSRKEKTDEFYQVKILTLPSEGQQETQDDRQGKMLLHTEYSLLSLLKDQDGVIHHHGLFKDHALEEIPNPSGSGCIYTGRVRQRLFLVLDCVTAHQFSEKGSELINLQQYVTKVKRVPEKEAILIFYDIVRVVANLHKRNIVHRDLKLGNIVLNQRTGRITITNFCLGTHLGSDRDLLKDQRGSPAYISPDVLICKPYLGKPSDMWALGVVLYTMLYGQFPFCDTNLTQLFSRIQAANYNIPPDGNPVQVSDNTIFLIQRLLVKDPKHRLLTDEVLDQLSSIIASYIVVPNPPEELQVVPNVPLDEEPNKDKTEKTGSTELDKKPFMTIPETNSERTGSNEEVGVFCVPLSDFLALNFPSPTRASSIIIPTVGDASTITSVNANQRHITVQRIGRDARPLLPSEIARYQHMFTTSQSRTDSSNTQRVVSDLSSALQNFVPDNGNRPENSRLRTLAQRIPRLNAIASTSGRDSQSSSSSSGSSAGDGRNLLWADRSRYQTNERSQNSIETNNQDFVIGLPVISLSRVTSNRTSNMSMNDSSDLGHDAPVDSDFDIAPNFDYGHTLGSNPHAIFHFNSSPVVSFGAGPAFHSNPGRTLDLLSVLIAITLPVAVLICTKPEANASIIIKKVCGSHALEVKPSEN</sequence>
<dbReference type="Gene3D" id="1.10.510.10">
    <property type="entry name" value="Transferase(Phosphotransferase) domain 1"/>
    <property type="match status" value="1"/>
</dbReference>
<feature type="compositionally biased region" description="Low complexity" evidence="3">
    <location>
        <begin position="302"/>
        <end position="315"/>
    </location>
</feature>
<dbReference type="EMBL" id="BGZK01000282">
    <property type="protein sequence ID" value="GBP34004.1"/>
    <property type="molecule type" value="Genomic_DNA"/>
</dbReference>
<feature type="region of interest" description="Disordered" evidence="3">
    <location>
        <begin position="280"/>
        <end position="315"/>
    </location>
</feature>
<evidence type="ECO:0000313" key="5">
    <source>
        <dbReference type="EMBL" id="GBP34004.1"/>
    </source>
</evidence>
<feature type="domain" description="Protein kinase" evidence="4">
    <location>
        <begin position="362"/>
        <end position="666"/>
    </location>
</feature>
<dbReference type="AlphaFoldDB" id="A0A4C1V7L3"/>
<evidence type="ECO:0000256" key="2">
    <source>
        <dbReference type="ARBA" id="ARBA00016813"/>
    </source>
</evidence>
<proteinExistence type="predicted"/>
<dbReference type="PANTHER" id="PTHR22961">
    <property type="entry name" value="SER/THR PROTEIN KINASE-TRB"/>
    <property type="match status" value="1"/>
</dbReference>
<dbReference type="Proteomes" id="UP000299102">
    <property type="component" value="Unassembled WGS sequence"/>
</dbReference>
<dbReference type="Pfam" id="PF00069">
    <property type="entry name" value="Pkinase"/>
    <property type="match status" value="1"/>
</dbReference>
<evidence type="ECO:0000256" key="1">
    <source>
        <dbReference type="ARBA" id="ARBA00003412"/>
    </source>
</evidence>
<comment type="function">
    <text evidence="1">May be a negative regulator of NF-kappa-B and p53-mediated gene transcription.</text>
</comment>
<name>A0A4C1V7L3_EUMVA</name>
<dbReference type="InterPro" id="IPR011009">
    <property type="entry name" value="Kinase-like_dom_sf"/>
</dbReference>
<evidence type="ECO:0000259" key="4">
    <source>
        <dbReference type="PROSITE" id="PS50011"/>
    </source>
</evidence>